<name>A0A6A3A3W5_HIBSY</name>
<proteinExistence type="predicted"/>
<organism evidence="1 2">
    <name type="scientific">Hibiscus syriacus</name>
    <name type="common">Rose of Sharon</name>
    <dbReference type="NCBI Taxonomy" id="106335"/>
    <lineage>
        <taxon>Eukaryota</taxon>
        <taxon>Viridiplantae</taxon>
        <taxon>Streptophyta</taxon>
        <taxon>Embryophyta</taxon>
        <taxon>Tracheophyta</taxon>
        <taxon>Spermatophyta</taxon>
        <taxon>Magnoliopsida</taxon>
        <taxon>eudicotyledons</taxon>
        <taxon>Gunneridae</taxon>
        <taxon>Pentapetalae</taxon>
        <taxon>rosids</taxon>
        <taxon>malvids</taxon>
        <taxon>Malvales</taxon>
        <taxon>Malvaceae</taxon>
        <taxon>Malvoideae</taxon>
        <taxon>Hibiscus</taxon>
    </lineage>
</organism>
<dbReference type="AlphaFoldDB" id="A0A6A3A3W5"/>
<evidence type="ECO:0000313" key="1">
    <source>
        <dbReference type="EMBL" id="KAE8697819.1"/>
    </source>
</evidence>
<dbReference type="EMBL" id="VEPZ02001049">
    <property type="protein sequence ID" value="KAE8697819.1"/>
    <property type="molecule type" value="Genomic_DNA"/>
</dbReference>
<evidence type="ECO:0000313" key="2">
    <source>
        <dbReference type="Proteomes" id="UP000436088"/>
    </source>
</evidence>
<comment type="caution">
    <text evidence="1">The sequence shown here is derived from an EMBL/GenBank/DDBJ whole genome shotgun (WGS) entry which is preliminary data.</text>
</comment>
<sequence length="167" mass="18022">MKFYENLFTNSGNDGSKNRIRGCFLTIQGTLLEELNRQVSDAEIKQVVFEMGPLKALGIDGIHALLYQQNWSTIGHSVCKFVKEICARGWGGGTAGVAIGPVRRWGLGESPDYQCGGGGEKVSAAAWKLGRRRVALGYQTLGFPSGAIWTVGSCQIQRQQAEAAGLD</sequence>
<keyword evidence="2" id="KW-1185">Reference proteome</keyword>
<reference evidence="1" key="1">
    <citation type="submission" date="2019-09" db="EMBL/GenBank/DDBJ databases">
        <title>Draft genome information of white flower Hibiscus syriacus.</title>
        <authorList>
            <person name="Kim Y.-M."/>
        </authorList>
    </citation>
    <scope>NUCLEOTIDE SEQUENCE [LARGE SCALE GENOMIC DNA]</scope>
    <source>
        <strain evidence="1">YM2019G1</strain>
    </source>
</reference>
<accession>A0A6A3A3W5</accession>
<dbReference type="Proteomes" id="UP000436088">
    <property type="component" value="Unassembled WGS sequence"/>
</dbReference>
<gene>
    <name evidence="1" type="ORF">F3Y22_tig00110610pilonHSYRG00557</name>
</gene>
<protein>
    <submittedName>
        <fullName evidence="1">Uncharacterized protein</fullName>
    </submittedName>
</protein>